<dbReference type="RefSeq" id="WP_003871058.1">
    <property type="nucleotide sequence ID" value="NZ_AXDC01000063.1"/>
</dbReference>
<keyword evidence="6" id="KW-0408">Iron</keyword>
<dbReference type="Proteomes" id="UP000016856">
    <property type="component" value="Unassembled WGS sequence"/>
</dbReference>
<dbReference type="SFLD" id="SFLDG01123">
    <property type="entry name" value="methyltransferase_(Class_B)"/>
    <property type="match status" value="1"/>
</dbReference>
<dbReference type="EMBL" id="AXDC01000063">
    <property type="protein sequence ID" value="ERM90731.1"/>
    <property type="molecule type" value="Genomic_DNA"/>
</dbReference>
<dbReference type="InterPro" id="IPR007197">
    <property type="entry name" value="rSAM"/>
</dbReference>
<dbReference type="GO" id="GO:0051539">
    <property type="term" value="F:4 iron, 4 sulfur cluster binding"/>
    <property type="evidence" value="ECO:0007669"/>
    <property type="project" value="UniProtKB-KW"/>
</dbReference>
<feature type="domain" description="B12-binding" evidence="8">
    <location>
        <begin position="8"/>
        <end position="140"/>
    </location>
</feature>
<evidence type="ECO:0000256" key="7">
    <source>
        <dbReference type="ARBA" id="ARBA00023014"/>
    </source>
</evidence>
<evidence type="ECO:0000256" key="1">
    <source>
        <dbReference type="ARBA" id="ARBA00001966"/>
    </source>
</evidence>
<dbReference type="SFLD" id="SFLDS00029">
    <property type="entry name" value="Radical_SAM"/>
    <property type="match status" value="1"/>
</dbReference>
<feature type="domain" description="Radical SAM core" evidence="9">
    <location>
        <begin position="188"/>
        <end position="411"/>
    </location>
</feature>
<keyword evidence="5" id="KW-0479">Metal-binding</keyword>
<dbReference type="Gene3D" id="3.40.50.280">
    <property type="entry name" value="Cobalamin-binding domain"/>
    <property type="match status" value="1"/>
</dbReference>
<evidence type="ECO:0000259" key="9">
    <source>
        <dbReference type="PROSITE" id="PS51918"/>
    </source>
</evidence>
<evidence type="ECO:0000259" key="8">
    <source>
        <dbReference type="PROSITE" id="PS51332"/>
    </source>
</evidence>
<comment type="cofactor">
    <cofactor evidence="1">
        <name>[4Fe-4S] cluster</name>
        <dbReference type="ChEBI" id="CHEBI:49883"/>
    </cofactor>
</comment>
<sequence length="444" mass="50904">MKVVLISPYFPSVGKNKEEHVSLGVLYLATEIQHLCKVYVFNALIDEMDEDMIVNKIKKISPDIVGISINFAPALNSGLRIADRLRKENFDGIIVFGGNTSTFLYKKILTESYGDIVVMYEGEHTFKELITILQKCSNQENFIEKLSGIRGIAFKTGKGEVITTQKREFVTQLDELKIPNRTYHDNFYKLSKMATILSSRGCPYSCFYCSTTAMWGRNWRGRSAHNIVAEIEYIRSLYPNICTFGFVDDNFLVDKKRAREFAELLISKNLDITFGFSARVEHLEYDLLKTLKKAGLSKIFLGIESGSPRILRLLHRNYTPYEVIEKVGYIENLGIKVTASFMVGIPFETKDDVDETFKLIKNIPASEIQCHIFTPFPGTPCFEKPDNFGVKLHVTDPTEISLDKKVYLDTLYLSKEEIELLHRRAISLIFQKRYINNLKNKIKN</sequence>
<dbReference type="PANTHER" id="PTHR43409:SF7">
    <property type="entry name" value="BLL1977 PROTEIN"/>
    <property type="match status" value="1"/>
</dbReference>
<dbReference type="SUPFAM" id="SSF102114">
    <property type="entry name" value="Radical SAM enzymes"/>
    <property type="match status" value="1"/>
</dbReference>
<dbReference type="CDD" id="cd02068">
    <property type="entry name" value="radical_SAM_B12_BD"/>
    <property type="match status" value="1"/>
</dbReference>
<dbReference type="PATRIC" id="fig|1388761.3.peg.2859"/>
<dbReference type="SUPFAM" id="SSF52242">
    <property type="entry name" value="Cobalamin (vitamin B12)-binding domain"/>
    <property type="match status" value="1"/>
</dbReference>
<dbReference type="InterPro" id="IPR058240">
    <property type="entry name" value="rSAM_sf"/>
</dbReference>
<keyword evidence="2" id="KW-0489">Methyltransferase</keyword>
<gene>
    <name evidence="10" type="ORF">O163_14375</name>
</gene>
<protein>
    <submittedName>
        <fullName evidence="10">Uncharacterized protein</fullName>
    </submittedName>
</protein>
<dbReference type="Pfam" id="PF04055">
    <property type="entry name" value="Radical_SAM"/>
    <property type="match status" value="1"/>
</dbReference>
<organism evidence="10 11">
    <name type="scientific">Caldanaerobacter subterraneus subsp. yonseiensis KB-1</name>
    <dbReference type="NCBI Taxonomy" id="1388761"/>
    <lineage>
        <taxon>Bacteria</taxon>
        <taxon>Bacillati</taxon>
        <taxon>Bacillota</taxon>
        <taxon>Clostridia</taxon>
        <taxon>Thermoanaerobacterales</taxon>
        <taxon>Thermoanaerobacteraceae</taxon>
        <taxon>Caldanaerobacter</taxon>
    </lineage>
</organism>
<keyword evidence="3" id="KW-0808">Transferase</keyword>
<dbReference type="GO" id="GO:0031419">
    <property type="term" value="F:cobalamin binding"/>
    <property type="evidence" value="ECO:0007669"/>
    <property type="project" value="InterPro"/>
</dbReference>
<evidence type="ECO:0000256" key="2">
    <source>
        <dbReference type="ARBA" id="ARBA00022603"/>
    </source>
</evidence>
<evidence type="ECO:0000313" key="11">
    <source>
        <dbReference type="Proteomes" id="UP000016856"/>
    </source>
</evidence>
<keyword evidence="7" id="KW-0411">Iron-sulfur</keyword>
<proteinExistence type="predicted"/>
<dbReference type="InterPro" id="IPR051198">
    <property type="entry name" value="BchE-like"/>
</dbReference>
<dbReference type="SFLD" id="SFLDG01082">
    <property type="entry name" value="B12-binding_domain_containing"/>
    <property type="match status" value="1"/>
</dbReference>
<reference evidence="10 11" key="1">
    <citation type="journal article" date="2013" name="Genome Announc.">
        <title>Draft Genome Sequence of an Anaerobic and Extremophilic Bacterium, Caldanaerobacter yonseiensis, Isolated from a Geothermal Hot Stream.</title>
        <authorList>
            <person name="Lee S.J."/>
            <person name="Lee Y.J."/>
            <person name="Park G.S."/>
            <person name="Kim B.C."/>
            <person name="Lee S.J."/>
            <person name="Shin J.H."/>
            <person name="Lee D.W."/>
        </authorList>
    </citation>
    <scope>NUCLEOTIDE SEQUENCE [LARGE SCALE GENOMIC DNA]</scope>
    <source>
        <strain evidence="10 11">KB-1</strain>
    </source>
</reference>
<dbReference type="PROSITE" id="PS51918">
    <property type="entry name" value="RADICAL_SAM"/>
    <property type="match status" value="1"/>
</dbReference>
<dbReference type="PANTHER" id="PTHR43409">
    <property type="entry name" value="ANAEROBIC MAGNESIUM-PROTOPORPHYRIN IX MONOMETHYL ESTER CYCLASE-RELATED"/>
    <property type="match status" value="1"/>
</dbReference>
<evidence type="ECO:0000256" key="6">
    <source>
        <dbReference type="ARBA" id="ARBA00023004"/>
    </source>
</evidence>
<dbReference type="GO" id="GO:0003824">
    <property type="term" value="F:catalytic activity"/>
    <property type="evidence" value="ECO:0007669"/>
    <property type="project" value="InterPro"/>
</dbReference>
<dbReference type="InterPro" id="IPR034466">
    <property type="entry name" value="Methyltransferase_Class_B"/>
</dbReference>
<dbReference type="InterPro" id="IPR006638">
    <property type="entry name" value="Elp3/MiaA/NifB-like_rSAM"/>
</dbReference>
<evidence type="ECO:0000256" key="4">
    <source>
        <dbReference type="ARBA" id="ARBA00022691"/>
    </source>
</evidence>
<dbReference type="InterPro" id="IPR036724">
    <property type="entry name" value="Cobalamin-bd_sf"/>
</dbReference>
<comment type="caution">
    <text evidence="10">The sequence shown here is derived from an EMBL/GenBank/DDBJ whole genome shotgun (WGS) entry which is preliminary data.</text>
</comment>
<dbReference type="InterPro" id="IPR006158">
    <property type="entry name" value="Cobalamin-bd"/>
</dbReference>
<accession>U5CP54</accession>
<evidence type="ECO:0000313" key="10">
    <source>
        <dbReference type="EMBL" id="ERM90731.1"/>
    </source>
</evidence>
<dbReference type="AlphaFoldDB" id="U5CP54"/>
<dbReference type="Gene3D" id="3.80.30.20">
    <property type="entry name" value="tm_1862 like domain"/>
    <property type="match status" value="1"/>
</dbReference>
<evidence type="ECO:0000256" key="3">
    <source>
        <dbReference type="ARBA" id="ARBA00022679"/>
    </source>
</evidence>
<dbReference type="InterPro" id="IPR023404">
    <property type="entry name" value="rSAM_horseshoe"/>
</dbReference>
<dbReference type="Pfam" id="PF02310">
    <property type="entry name" value="B12-binding"/>
    <property type="match status" value="1"/>
</dbReference>
<evidence type="ECO:0000256" key="5">
    <source>
        <dbReference type="ARBA" id="ARBA00022723"/>
    </source>
</evidence>
<keyword evidence="4" id="KW-0949">S-adenosyl-L-methionine</keyword>
<dbReference type="GO" id="GO:0046872">
    <property type="term" value="F:metal ion binding"/>
    <property type="evidence" value="ECO:0007669"/>
    <property type="project" value="UniProtKB-KW"/>
</dbReference>
<dbReference type="SMART" id="SM00729">
    <property type="entry name" value="Elp3"/>
    <property type="match status" value="1"/>
</dbReference>
<dbReference type="CDD" id="cd01335">
    <property type="entry name" value="Radical_SAM"/>
    <property type="match status" value="1"/>
</dbReference>
<name>U5CP54_CALSX</name>
<dbReference type="PROSITE" id="PS51332">
    <property type="entry name" value="B12_BINDING"/>
    <property type="match status" value="1"/>
</dbReference>